<protein>
    <submittedName>
        <fullName evidence="8">BZIP_Maf domain-containing protein</fullName>
    </submittedName>
</protein>
<dbReference type="PANTHER" id="PTHR24411">
    <property type="entry name" value="NUCLEAR FACTOR ERYTHROID 2-RELATED FACTOR"/>
    <property type="match status" value="1"/>
</dbReference>
<evidence type="ECO:0000256" key="6">
    <source>
        <dbReference type="SAM" id="MobiDB-lite"/>
    </source>
</evidence>
<evidence type="ECO:0000256" key="4">
    <source>
        <dbReference type="ARBA" id="ARBA00023163"/>
    </source>
</evidence>
<evidence type="ECO:0000313" key="8">
    <source>
        <dbReference type="WBParaSite" id="ASIM_0001106901-mRNA-1"/>
    </source>
</evidence>
<feature type="region of interest" description="Disordered" evidence="6">
    <location>
        <begin position="45"/>
        <end position="65"/>
    </location>
</feature>
<accession>A0A0M3JSU4</accession>
<evidence type="ECO:0000256" key="1">
    <source>
        <dbReference type="ARBA" id="ARBA00023015"/>
    </source>
</evidence>
<proteinExistence type="predicted"/>
<dbReference type="WBParaSite" id="ASIM_0001106901-mRNA-1">
    <property type="protein sequence ID" value="ASIM_0001106901-mRNA-1"/>
    <property type="gene ID" value="ASIM_0001106901"/>
</dbReference>
<keyword evidence="1" id="KW-0805">Transcription regulation</keyword>
<dbReference type="AlphaFoldDB" id="A0A0M3JSU4"/>
<dbReference type="InterPro" id="IPR004826">
    <property type="entry name" value="bZIP_Maf"/>
</dbReference>
<evidence type="ECO:0000259" key="7">
    <source>
        <dbReference type="Pfam" id="PF03131"/>
    </source>
</evidence>
<evidence type="ECO:0000256" key="3">
    <source>
        <dbReference type="ARBA" id="ARBA00023159"/>
    </source>
</evidence>
<keyword evidence="3" id="KW-0010">Activator</keyword>
<dbReference type="InterPro" id="IPR047167">
    <property type="entry name" value="NFE2-like"/>
</dbReference>
<name>A0A0M3JSU4_ANISI</name>
<dbReference type="SUPFAM" id="SSF47454">
    <property type="entry name" value="A DNA-binding domain in eukaryotic transcription factors"/>
    <property type="match status" value="1"/>
</dbReference>
<dbReference type="InterPro" id="IPR008917">
    <property type="entry name" value="TF_DNA-bd_sf"/>
</dbReference>
<dbReference type="GO" id="GO:0005634">
    <property type="term" value="C:nucleus"/>
    <property type="evidence" value="ECO:0007669"/>
    <property type="project" value="TreeGrafter"/>
</dbReference>
<keyword evidence="4" id="KW-0804">Transcription</keyword>
<sequence length="65" mass="7580">LAHAYLLPLSAMQISSMPLTELNRIVHSLQLTSQQQNMIRKIRRRGKNKLAARVCRKRKNDRVKV</sequence>
<evidence type="ECO:0000256" key="2">
    <source>
        <dbReference type="ARBA" id="ARBA00023125"/>
    </source>
</evidence>
<dbReference type="PANTHER" id="PTHR24411:SF55">
    <property type="entry name" value="SEGMENTATION PROTEIN CAP'N'COLLAR"/>
    <property type="match status" value="1"/>
</dbReference>
<dbReference type="Gene3D" id="1.10.880.10">
    <property type="entry name" value="Transcription factor, Skn-1-like, DNA-binding domain"/>
    <property type="match status" value="1"/>
</dbReference>
<organism evidence="8">
    <name type="scientific">Anisakis simplex</name>
    <name type="common">Herring worm</name>
    <dbReference type="NCBI Taxonomy" id="6269"/>
    <lineage>
        <taxon>Eukaryota</taxon>
        <taxon>Metazoa</taxon>
        <taxon>Ecdysozoa</taxon>
        <taxon>Nematoda</taxon>
        <taxon>Chromadorea</taxon>
        <taxon>Rhabditida</taxon>
        <taxon>Spirurina</taxon>
        <taxon>Ascaridomorpha</taxon>
        <taxon>Ascaridoidea</taxon>
        <taxon>Anisakidae</taxon>
        <taxon>Anisakis</taxon>
        <taxon>Anisakis simplex complex</taxon>
    </lineage>
</organism>
<feature type="domain" description="Basic leucine zipper" evidence="7">
    <location>
        <begin position="12"/>
        <end position="61"/>
    </location>
</feature>
<keyword evidence="2" id="KW-0238">DNA-binding</keyword>
<evidence type="ECO:0000256" key="5">
    <source>
        <dbReference type="ARBA" id="ARBA00023242"/>
    </source>
</evidence>
<dbReference type="GO" id="GO:0000981">
    <property type="term" value="F:DNA-binding transcription factor activity, RNA polymerase II-specific"/>
    <property type="evidence" value="ECO:0007669"/>
    <property type="project" value="TreeGrafter"/>
</dbReference>
<dbReference type="GO" id="GO:0000978">
    <property type="term" value="F:RNA polymerase II cis-regulatory region sequence-specific DNA binding"/>
    <property type="evidence" value="ECO:0007669"/>
    <property type="project" value="InterPro"/>
</dbReference>
<reference evidence="8" key="1">
    <citation type="submission" date="2017-02" db="UniProtKB">
        <authorList>
            <consortium name="WormBaseParasite"/>
        </authorList>
    </citation>
    <scope>IDENTIFICATION</scope>
</reference>
<keyword evidence="5" id="KW-0539">Nucleus</keyword>
<dbReference type="Pfam" id="PF03131">
    <property type="entry name" value="bZIP_Maf"/>
    <property type="match status" value="1"/>
</dbReference>